<feature type="signal peptide" evidence="1">
    <location>
        <begin position="1"/>
        <end position="20"/>
    </location>
</feature>
<proteinExistence type="predicted"/>
<dbReference type="SMART" id="SM00671">
    <property type="entry name" value="SEL1"/>
    <property type="match status" value="3"/>
</dbReference>
<dbReference type="InterPro" id="IPR050767">
    <property type="entry name" value="Sel1_AlgK"/>
</dbReference>
<dbReference type="OrthoDB" id="5321503at2"/>
<dbReference type="Proteomes" id="UP000248916">
    <property type="component" value="Unassembled WGS sequence"/>
</dbReference>
<keyword evidence="3" id="KW-1185">Reference proteome</keyword>
<dbReference type="InterPro" id="IPR006597">
    <property type="entry name" value="Sel1-like"/>
</dbReference>
<organism evidence="2 3">
    <name type="scientific">Palleronia aestuarii</name>
    <dbReference type="NCBI Taxonomy" id="568105"/>
    <lineage>
        <taxon>Bacteria</taxon>
        <taxon>Pseudomonadati</taxon>
        <taxon>Pseudomonadota</taxon>
        <taxon>Alphaproteobacteria</taxon>
        <taxon>Rhodobacterales</taxon>
        <taxon>Roseobacteraceae</taxon>
        <taxon>Palleronia</taxon>
    </lineage>
</organism>
<accession>A0A2W7NES5</accession>
<dbReference type="AlphaFoldDB" id="A0A2W7NES5"/>
<keyword evidence="1" id="KW-0732">Signal</keyword>
<dbReference type="Pfam" id="PF08238">
    <property type="entry name" value="Sel1"/>
    <property type="match status" value="3"/>
</dbReference>
<gene>
    <name evidence="2" type="ORF">LX81_00619</name>
</gene>
<sequence>MRRSALLLALALLGPSDAFAETGAEAFARRDFTTARALWQEELSEGSPEAAQGLGALSDLGLGVPRDPERAFRYYLIAADAGLAEAQFNVAVMLDSGTVQVGNSGAAALWYGRAAANGYARAEYNLGIMFEQGDGVDANADLARFWMARAGASIEAARDRLGGIGPAIAPHFETPRILGGVRVDNSDDAPRAELVWSAPPAEPGSAFLVQLMRLGSDLGSGLVVEGIETEASALSVPLPSEDAAFAWRVARLDRDGRAYAASSWTPLDPIEGDFPSPRAFVAFQIAPDDEDARRLSEALSRDLAANGIWSHVEKRDEMPESSSVLYTFDRDRDLASDIMAFLPALRDQDVLRAEFIGPEPRPGEIVVRLVGGLSLG</sequence>
<comment type="caution">
    <text evidence="2">The sequence shown here is derived from an EMBL/GenBank/DDBJ whole genome shotgun (WGS) entry which is preliminary data.</text>
</comment>
<reference evidence="2 3" key="1">
    <citation type="submission" date="2018-06" db="EMBL/GenBank/DDBJ databases">
        <title>Genomic Encyclopedia of Archaeal and Bacterial Type Strains, Phase II (KMG-II): from individual species to whole genera.</title>
        <authorList>
            <person name="Goeker M."/>
        </authorList>
    </citation>
    <scope>NUCLEOTIDE SEQUENCE [LARGE SCALE GENOMIC DNA]</scope>
    <source>
        <strain evidence="2 3">DSM 22009</strain>
    </source>
</reference>
<evidence type="ECO:0000313" key="3">
    <source>
        <dbReference type="Proteomes" id="UP000248916"/>
    </source>
</evidence>
<dbReference type="Gene3D" id="1.25.40.10">
    <property type="entry name" value="Tetratricopeptide repeat domain"/>
    <property type="match status" value="1"/>
</dbReference>
<dbReference type="PANTHER" id="PTHR11102">
    <property type="entry name" value="SEL-1-LIKE PROTEIN"/>
    <property type="match status" value="1"/>
</dbReference>
<dbReference type="RefSeq" id="WP_111535817.1">
    <property type="nucleotide sequence ID" value="NZ_QKZL01000002.1"/>
</dbReference>
<protein>
    <submittedName>
        <fullName evidence="2">Sel1 repeat-containing protein</fullName>
    </submittedName>
</protein>
<evidence type="ECO:0000256" key="1">
    <source>
        <dbReference type="SAM" id="SignalP"/>
    </source>
</evidence>
<feature type="chain" id="PRO_5015943608" evidence="1">
    <location>
        <begin position="21"/>
        <end position="376"/>
    </location>
</feature>
<name>A0A2W7NES5_9RHOB</name>
<dbReference type="EMBL" id="QKZL01000002">
    <property type="protein sequence ID" value="PZX18925.1"/>
    <property type="molecule type" value="Genomic_DNA"/>
</dbReference>
<evidence type="ECO:0000313" key="2">
    <source>
        <dbReference type="EMBL" id="PZX18925.1"/>
    </source>
</evidence>
<dbReference type="SUPFAM" id="SSF81901">
    <property type="entry name" value="HCP-like"/>
    <property type="match status" value="1"/>
</dbReference>
<dbReference type="PANTHER" id="PTHR11102:SF160">
    <property type="entry name" value="ERAD-ASSOCIATED E3 UBIQUITIN-PROTEIN LIGASE COMPONENT HRD3"/>
    <property type="match status" value="1"/>
</dbReference>
<dbReference type="InterPro" id="IPR011990">
    <property type="entry name" value="TPR-like_helical_dom_sf"/>
</dbReference>